<dbReference type="STRING" id="350058.Mvan_3691"/>
<feature type="chain" id="PRO_5038483613" description="DUF305 domain-containing protein" evidence="1">
    <location>
        <begin position="27"/>
        <end position="197"/>
    </location>
</feature>
<gene>
    <name evidence="3" type="ordered locus">Mvan_3691</name>
</gene>
<feature type="domain" description="DUF305" evidence="2">
    <location>
        <begin position="41"/>
        <end position="183"/>
    </location>
</feature>
<organism evidence="3 4">
    <name type="scientific">Mycolicibacterium vanbaalenii (strain DSM 7251 / JCM 13017 / BCRC 16820 / KCTC 9966 / NRRL B-24157 / PYR-1)</name>
    <name type="common">Mycobacterium vanbaalenii</name>
    <dbReference type="NCBI Taxonomy" id="350058"/>
    <lineage>
        <taxon>Bacteria</taxon>
        <taxon>Bacillati</taxon>
        <taxon>Actinomycetota</taxon>
        <taxon>Actinomycetes</taxon>
        <taxon>Mycobacteriales</taxon>
        <taxon>Mycobacteriaceae</taxon>
        <taxon>Mycolicibacterium</taxon>
    </lineage>
</organism>
<dbReference type="PANTHER" id="PTHR36933">
    <property type="entry name" value="SLL0788 PROTEIN"/>
    <property type="match status" value="1"/>
</dbReference>
<dbReference type="Gene3D" id="1.20.1260.10">
    <property type="match status" value="1"/>
</dbReference>
<sequence length="197" mass="20807">MTRYRTVGITACIALVLGLSACSDTAPVSRRDIAVTHNDADVAFLQQMIPHHAQAIGMSDLLVTKSDAAPQVAAQAVSISSRQASEIEMMRGWLALWGVGPAAAQQHHPNQCGMVSSADLTALQNAGDAAANRLYLELMIAHHAGAIKMARTEVDAGHSRYATDFAQGIISSQQREIDVMRSMSTPGIAVDEAAPAC</sequence>
<dbReference type="PANTHER" id="PTHR36933:SF1">
    <property type="entry name" value="SLL0788 PROTEIN"/>
    <property type="match status" value="1"/>
</dbReference>
<evidence type="ECO:0000259" key="2">
    <source>
        <dbReference type="Pfam" id="PF03713"/>
    </source>
</evidence>
<evidence type="ECO:0000313" key="4">
    <source>
        <dbReference type="Proteomes" id="UP000009159"/>
    </source>
</evidence>
<accession>A1TBC7</accession>
<keyword evidence="1" id="KW-0732">Signal</keyword>
<dbReference type="RefSeq" id="WP_011780873.1">
    <property type="nucleotide sequence ID" value="NC_008726.1"/>
</dbReference>
<evidence type="ECO:0000256" key="1">
    <source>
        <dbReference type="SAM" id="SignalP"/>
    </source>
</evidence>
<dbReference type="PROSITE" id="PS51257">
    <property type="entry name" value="PROKAR_LIPOPROTEIN"/>
    <property type="match status" value="1"/>
</dbReference>
<evidence type="ECO:0000313" key="3">
    <source>
        <dbReference type="EMBL" id="ABM14477.1"/>
    </source>
</evidence>
<name>A1TBC7_MYCVP</name>
<dbReference type="InterPro" id="IPR012347">
    <property type="entry name" value="Ferritin-like"/>
</dbReference>
<feature type="signal peptide" evidence="1">
    <location>
        <begin position="1"/>
        <end position="26"/>
    </location>
</feature>
<keyword evidence="4" id="KW-1185">Reference proteome</keyword>
<proteinExistence type="predicted"/>
<reference evidence="3" key="1">
    <citation type="submission" date="2006-12" db="EMBL/GenBank/DDBJ databases">
        <title>Complete sequence of Mycobacterium vanbaalenii PYR-1.</title>
        <authorList>
            <consortium name="US DOE Joint Genome Institute"/>
            <person name="Copeland A."/>
            <person name="Lucas S."/>
            <person name="Lapidus A."/>
            <person name="Barry K."/>
            <person name="Detter J.C."/>
            <person name="Glavina del Rio T."/>
            <person name="Hammon N."/>
            <person name="Israni S."/>
            <person name="Dalin E."/>
            <person name="Tice H."/>
            <person name="Pitluck S."/>
            <person name="Singan V."/>
            <person name="Schmutz J."/>
            <person name="Larimer F."/>
            <person name="Land M."/>
            <person name="Hauser L."/>
            <person name="Kyrpides N."/>
            <person name="Anderson I.J."/>
            <person name="Miller C."/>
            <person name="Richardson P."/>
        </authorList>
    </citation>
    <scope>NUCLEOTIDE SEQUENCE [LARGE SCALE GENOMIC DNA]</scope>
    <source>
        <strain evidence="3">PYR-1</strain>
    </source>
</reference>
<dbReference type="Pfam" id="PF03713">
    <property type="entry name" value="DUF305"/>
    <property type="match status" value="1"/>
</dbReference>
<dbReference type="HOGENOM" id="CLU_074343_1_1_11"/>
<dbReference type="InterPro" id="IPR005183">
    <property type="entry name" value="DUF305_CopM-like"/>
</dbReference>
<dbReference type="EMBL" id="CP000511">
    <property type="protein sequence ID" value="ABM14477.1"/>
    <property type="molecule type" value="Genomic_DNA"/>
</dbReference>
<dbReference type="AlphaFoldDB" id="A1TBC7"/>
<dbReference type="KEGG" id="mva:Mvan_3691"/>
<dbReference type="eggNOG" id="COG3544">
    <property type="taxonomic scope" value="Bacteria"/>
</dbReference>
<dbReference type="Proteomes" id="UP000009159">
    <property type="component" value="Chromosome"/>
</dbReference>
<protein>
    <recommendedName>
        <fullName evidence="2">DUF305 domain-containing protein</fullName>
    </recommendedName>
</protein>